<name>A0A154L693_9PROT</name>
<keyword evidence="1" id="KW-0732">Signal</keyword>
<sequence length="348" mass="38490">MRPVTLAVLTVLTTGLAHFPATGFAQENAAEMPVADPYVLFDLRDDFVWNLTHYQILNPDEDVVRTLIAEADQGQMIFDMVLRDTVPPYCELRFDPTICDDRGTPVDWYSDLPQTICMDIPANVTFDHADRLKGAKYLCLEPRERLLLPESWQNRPSGAQTYLSQRIEPGAVTVRDDIATIDILVLDAINTPLSTLTPEGYGDARTGMTEDEVRAAMIEPMTSTREGTEDAECYHLQSAGGPTGLGFMMVDSKLARISVYADEYDIATSLIRTGRAIQVGDTIDDVRAAYGDGLIEEEHEYDGPDGRYLTWWANDAKTSGIRFETGRDGTVTAIHAGTGSIARSESCY</sequence>
<evidence type="ECO:0000313" key="2">
    <source>
        <dbReference type="EMBL" id="KZB64046.1"/>
    </source>
</evidence>
<dbReference type="Proteomes" id="UP000076335">
    <property type="component" value="Unassembled WGS sequence"/>
</dbReference>
<proteinExistence type="predicted"/>
<organism evidence="2 3">
    <name type="scientific">Thalassospira lucentensis</name>
    <dbReference type="NCBI Taxonomy" id="168935"/>
    <lineage>
        <taxon>Bacteria</taxon>
        <taxon>Pseudomonadati</taxon>
        <taxon>Pseudomonadota</taxon>
        <taxon>Alphaproteobacteria</taxon>
        <taxon>Rhodospirillales</taxon>
        <taxon>Thalassospiraceae</taxon>
        <taxon>Thalassospira</taxon>
    </lineage>
</organism>
<gene>
    <name evidence="2" type="ORF">AUP42_19835</name>
</gene>
<comment type="caution">
    <text evidence="2">The sequence shown here is derived from an EMBL/GenBank/DDBJ whole genome shotgun (WGS) entry which is preliminary data.</text>
</comment>
<evidence type="ECO:0000256" key="1">
    <source>
        <dbReference type="SAM" id="SignalP"/>
    </source>
</evidence>
<dbReference type="OrthoDB" id="8224439at2"/>
<evidence type="ECO:0000313" key="3">
    <source>
        <dbReference type="Proteomes" id="UP000076335"/>
    </source>
</evidence>
<dbReference type="AlphaFoldDB" id="A0A154L693"/>
<accession>A0A154L693</accession>
<protein>
    <submittedName>
        <fullName evidence="2">Uncharacterized protein</fullName>
    </submittedName>
</protein>
<feature type="signal peptide" evidence="1">
    <location>
        <begin position="1"/>
        <end position="25"/>
    </location>
</feature>
<dbReference type="RefSeq" id="WP_062952026.1">
    <property type="nucleotide sequence ID" value="NZ_LPVY01000013.1"/>
</dbReference>
<feature type="chain" id="PRO_5007597004" evidence="1">
    <location>
        <begin position="26"/>
        <end position="348"/>
    </location>
</feature>
<reference evidence="2 3" key="1">
    <citation type="submission" date="2015-12" db="EMBL/GenBank/DDBJ databases">
        <title>Genome sequence of Thalassospira lucentensis MCCC 1A02072.</title>
        <authorList>
            <person name="Lu L."/>
            <person name="Lai Q."/>
            <person name="Shao Z."/>
            <person name="Qian P."/>
        </authorList>
    </citation>
    <scope>NUCLEOTIDE SEQUENCE [LARGE SCALE GENOMIC DNA]</scope>
    <source>
        <strain evidence="2 3">MCCC 1A02072</strain>
    </source>
</reference>
<dbReference type="EMBL" id="LPVY01000013">
    <property type="protein sequence ID" value="KZB64046.1"/>
    <property type="molecule type" value="Genomic_DNA"/>
</dbReference>